<dbReference type="EMBL" id="LGPB01000103">
    <property type="protein sequence ID" value="KRG11932.1"/>
    <property type="molecule type" value="Genomic_DNA"/>
</dbReference>
<proteinExistence type="predicted"/>
<feature type="transmembrane region" description="Helical" evidence="1">
    <location>
        <begin position="56"/>
        <end position="77"/>
    </location>
</feature>
<reference evidence="2 3" key="1">
    <citation type="submission" date="2015-06" db="EMBL/GenBank/DDBJ databases">
        <title>Genome sequencing project of Bacillus galactosidilyticus PL133.</title>
        <authorList>
            <person name="Gaiero J."/>
            <person name="Nicol R."/>
            <person name="Habash M."/>
        </authorList>
    </citation>
    <scope>NUCLEOTIDE SEQUENCE [LARGE SCALE GENOMIC DNA]</scope>
    <source>
        <strain evidence="2 3">PL133</strain>
    </source>
</reference>
<protein>
    <submittedName>
        <fullName evidence="2">Uncharacterized protein</fullName>
    </submittedName>
</protein>
<keyword evidence="1" id="KW-1133">Transmembrane helix</keyword>
<feature type="transmembrane region" description="Helical" evidence="1">
    <location>
        <begin position="20"/>
        <end position="44"/>
    </location>
</feature>
<evidence type="ECO:0000313" key="3">
    <source>
        <dbReference type="Proteomes" id="UP000053881"/>
    </source>
</evidence>
<dbReference type="Proteomes" id="UP000053881">
    <property type="component" value="Unassembled WGS sequence"/>
</dbReference>
<name>A0A0Q9XTP9_9BACI</name>
<dbReference type="PATRIC" id="fig|217031.4.peg.4108"/>
<evidence type="ECO:0000313" key="2">
    <source>
        <dbReference type="EMBL" id="KRG11932.1"/>
    </source>
</evidence>
<accession>A0A0Q9XTP9</accession>
<organism evidence="2 3">
    <name type="scientific">Lederbergia galactosidilytica</name>
    <dbReference type="NCBI Taxonomy" id="217031"/>
    <lineage>
        <taxon>Bacteria</taxon>
        <taxon>Bacillati</taxon>
        <taxon>Bacillota</taxon>
        <taxon>Bacilli</taxon>
        <taxon>Bacillales</taxon>
        <taxon>Bacillaceae</taxon>
        <taxon>Lederbergia</taxon>
    </lineage>
</organism>
<comment type="caution">
    <text evidence="2">The sequence shown here is derived from an EMBL/GenBank/DDBJ whole genome shotgun (WGS) entry which is preliminary data.</text>
</comment>
<keyword evidence="1" id="KW-0472">Membrane</keyword>
<gene>
    <name evidence="2" type="ORF">ACA29_12365</name>
</gene>
<evidence type="ECO:0000256" key="1">
    <source>
        <dbReference type="SAM" id="Phobius"/>
    </source>
</evidence>
<sequence>MLWRSIQIKKRRNGKNIGWISLFLAIGFLAIGFFCLQMGFLLVQNRFQVEYVDDRLFYFINIVCVLFLASALLCFITISKKWKWLGATIVIIFVMVNVFLLVKHNQEIQNFTRLSPDMNHILSLKQNKETGEVIYYRSIYGMLAVQKKNYLVK</sequence>
<feature type="transmembrane region" description="Helical" evidence="1">
    <location>
        <begin position="84"/>
        <end position="102"/>
    </location>
</feature>
<keyword evidence="1" id="KW-0812">Transmembrane</keyword>
<dbReference type="AlphaFoldDB" id="A0A0Q9XTP9"/>